<dbReference type="AlphaFoldDB" id="A0AAV7T0V4"/>
<sequence length="75" mass="8996">MLPEGELDPRLIPGLLCGSATVFLALKWMRRRQTVKKVEEARKRREESFRQMEDAVLTFERQEYYEIHVKGRYIP</sequence>
<reference evidence="2" key="1">
    <citation type="journal article" date="2022" name="bioRxiv">
        <title>Sequencing and chromosome-scale assembly of the giantPleurodeles waltlgenome.</title>
        <authorList>
            <person name="Brown T."/>
            <person name="Elewa A."/>
            <person name="Iarovenko S."/>
            <person name="Subramanian E."/>
            <person name="Araus A.J."/>
            <person name="Petzold A."/>
            <person name="Susuki M."/>
            <person name="Suzuki K.-i.T."/>
            <person name="Hayashi T."/>
            <person name="Toyoda A."/>
            <person name="Oliveira C."/>
            <person name="Osipova E."/>
            <person name="Leigh N.D."/>
            <person name="Simon A."/>
            <person name="Yun M.H."/>
        </authorList>
    </citation>
    <scope>NUCLEOTIDE SEQUENCE</scope>
    <source>
        <strain evidence="2">20211129_DDA</strain>
        <tissue evidence="2">Liver</tissue>
    </source>
</reference>
<keyword evidence="1" id="KW-0472">Membrane</keyword>
<accession>A0AAV7T0V4</accession>
<dbReference type="Proteomes" id="UP001066276">
    <property type="component" value="Chromosome 4_1"/>
</dbReference>
<evidence type="ECO:0000313" key="2">
    <source>
        <dbReference type="EMBL" id="KAJ1169845.1"/>
    </source>
</evidence>
<comment type="caution">
    <text evidence="2">The sequence shown here is derived from an EMBL/GenBank/DDBJ whole genome shotgun (WGS) entry which is preliminary data.</text>
</comment>
<dbReference type="EMBL" id="JANPWB010000007">
    <property type="protein sequence ID" value="KAJ1169845.1"/>
    <property type="molecule type" value="Genomic_DNA"/>
</dbReference>
<feature type="transmembrane region" description="Helical" evidence="1">
    <location>
        <begin position="12"/>
        <end position="29"/>
    </location>
</feature>
<protein>
    <submittedName>
        <fullName evidence="2">Uncharacterized protein</fullName>
    </submittedName>
</protein>
<evidence type="ECO:0000256" key="1">
    <source>
        <dbReference type="SAM" id="Phobius"/>
    </source>
</evidence>
<keyword evidence="1" id="KW-1133">Transmembrane helix</keyword>
<evidence type="ECO:0000313" key="3">
    <source>
        <dbReference type="Proteomes" id="UP001066276"/>
    </source>
</evidence>
<keyword evidence="3" id="KW-1185">Reference proteome</keyword>
<keyword evidence="1" id="KW-0812">Transmembrane</keyword>
<gene>
    <name evidence="2" type="ORF">NDU88_001733</name>
</gene>
<name>A0AAV7T0V4_PLEWA</name>
<organism evidence="2 3">
    <name type="scientific">Pleurodeles waltl</name>
    <name type="common">Iberian ribbed newt</name>
    <dbReference type="NCBI Taxonomy" id="8319"/>
    <lineage>
        <taxon>Eukaryota</taxon>
        <taxon>Metazoa</taxon>
        <taxon>Chordata</taxon>
        <taxon>Craniata</taxon>
        <taxon>Vertebrata</taxon>
        <taxon>Euteleostomi</taxon>
        <taxon>Amphibia</taxon>
        <taxon>Batrachia</taxon>
        <taxon>Caudata</taxon>
        <taxon>Salamandroidea</taxon>
        <taxon>Salamandridae</taxon>
        <taxon>Pleurodelinae</taxon>
        <taxon>Pleurodeles</taxon>
    </lineage>
</organism>
<proteinExistence type="predicted"/>